<dbReference type="EMBL" id="BMAT01011146">
    <property type="protein sequence ID" value="GFR67399.1"/>
    <property type="molecule type" value="Genomic_DNA"/>
</dbReference>
<dbReference type="SUPFAM" id="SSF56672">
    <property type="entry name" value="DNA/RNA polymerases"/>
    <property type="match status" value="1"/>
</dbReference>
<keyword evidence="3" id="KW-1185">Reference proteome</keyword>
<dbReference type="AlphaFoldDB" id="A0AAV4F331"/>
<evidence type="ECO:0000313" key="2">
    <source>
        <dbReference type="EMBL" id="GFR67399.1"/>
    </source>
</evidence>
<accession>A0AAV4F331</accession>
<comment type="caution">
    <text evidence="2">The sequence shown here is derived from an EMBL/GenBank/DDBJ whole genome shotgun (WGS) entry which is preliminary data.</text>
</comment>
<keyword evidence="2" id="KW-0540">Nuclease</keyword>
<feature type="domain" description="Reverse transcriptase" evidence="1">
    <location>
        <begin position="76"/>
        <end position="175"/>
    </location>
</feature>
<dbReference type="InterPro" id="IPR043502">
    <property type="entry name" value="DNA/RNA_pol_sf"/>
</dbReference>
<dbReference type="Pfam" id="PF00078">
    <property type="entry name" value="RVT_1"/>
    <property type="match status" value="1"/>
</dbReference>
<reference evidence="2 3" key="1">
    <citation type="journal article" date="2021" name="Elife">
        <title>Chloroplast acquisition without the gene transfer in kleptoplastic sea slugs, Plakobranchus ocellatus.</title>
        <authorList>
            <person name="Maeda T."/>
            <person name="Takahashi S."/>
            <person name="Yoshida T."/>
            <person name="Shimamura S."/>
            <person name="Takaki Y."/>
            <person name="Nagai Y."/>
            <person name="Toyoda A."/>
            <person name="Suzuki Y."/>
            <person name="Arimoto A."/>
            <person name="Ishii H."/>
            <person name="Satoh N."/>
            <person name="Nishiyama T."/>
            <person name="Hasebe M."/>
            <person name="Maruyama T."/>
            <person name="Minagawa J."/>
            <person name="Obokata J."/>
            <person name="Shigenobu S."/>
        </authorList>
    </citation>
    <scope>NUCLEOTIDE SEQUENCE [LARGE SCALE GENOMIC DNA]</scope>
</reference>
<gene>
    <name evidence="2" type="ORF">ElyMa_005581300</name>
</gene>
<dbReference type="Proteomes" id="UP000762676">
    <property type="component" value="Unassembled WGS sequence"/>
</dbReference>
<evidence type="ECO:0000313" key="3">
    <source>
        <dbReference type="Proteomes" id="UP000762676"/>
    </source>
</evidence>
<sequence length="178" mass="20630">MKTDLEMSAGISPVSYISFRRDVSFSTPYSSKNPPPLHLDLLLHLLTDLIFHNGRTCEVSFHYVMIVLSVVVKELHRAISLMSHMTKILLRVVMMRIRSKIEPEIADEQYGFVEGKGTTNAIYTLRMLIQRAIEVQKDVYLCFIDYTKAFDRVRHDEIMKDLTQIKIDGKDLRVIKNI</sequence>
<dbReference type="InterPro" id="IPR000477">
    <property type="entry name" value="RT_dom"/>
</dbReference>
<dbReference type="PANTHER" id="PTHR19446">
    <property type="entry name" value="REVERSE TRANSCRIPTASES"/>
    <property type="match status" value="1"/>
</dbReference>
<evidence type="ECO:0000259" key="1">
    <source>
        <dbReference type="Pfam" id="PF00078"/>
    </source>
</evidence>
<organism evidence="2 3">
    <name type="scientific">Elysia marginata</name>
    <dbReference type="NCBI Taxonomy" id="1093978"/>
    <lineage>
        <taxon>Eukaryota</taxon>
        <taxon>Metazoa</taxon>
        <taxon>Spiralia</taxon>
        <taxon>Lophotrochozoa</taxon>
        <taxon>Mollusca</taxon>
        <taxon>Gastropoda</taxon>
        <taxon>Heterobranchia</taxon>
        <taxon>Euthyneura</taxon>
        <taxon>Panpulmonata</taxon>
        <taxon>Sacoglossa</taxon>
        <taxon>Placobranchoidea</taxon>
        <taxon>Plakobranchidae</taxon>
        <taxon>Elysia</taxon>
    </lineage>
</organism>
<protein>
    <submittedName>
        <fullName evidence="2">Endonuclease-reverse transcriptase</fullName>
    </submittedName>
</protein>
<proteinExistence type="predicted"/>
<name>A0AAV4F331_9GAST</name>
<dbReference type="GO" id="GO:0004519">
    <property type="term" value="F:endonuclease activity"/>
    <property type="evidence" value="ECO:0007669"/>
    <property type="project" value="UniProtKB-KW"/>
</dbReference>
<keyword evidence="2" id="KW-0255">Endonuclease</keyword>
<keyword evidence="2" id="KW-0378">Hydrolase</keyword>